<dbReference type="PANTHER" id="PTHR40265">
    <property type="entry name" value="BLL2707 PROTEIN"/>
    <property type="match status" value="1"/>
</dbReference>
<sequence length="255" mass="28948">MALMEWDHTVHYVNDLEKAVQTFKDNGLHAIHGGSHKQWGTFNALSYFGLNYIEFMGVEDWEAARNPEAENLIAQDAVKNLPEEEVLSRVAIRTDHIETIRTSLLDHGLSVSPVLNGKRLNGHGRLIEWKMVTVKGDYKGLLYPFFIQWKELDHERQALLKKEGVIKDHPAGKVQLDEAVFLVDNPGAAADHWQTLFGLQRSDQHDHALKIGECAFVFKEGKNNENTLSQLVFTTNSSNLKEKTITIGKGQYVFR</sequence>
<dbReference type="PANTHER" id="PTHR40265:SF1">
    <property type="entry name" value="GLYOXALASE-LIKE DOMAIN-CONTAINING PROTEIN"/>
    <property type="match status" value="1"/>
</dbReference>
<evidence type="ECO:0000313" key="3">
    <source>
        <dbReference type="Proteomes" id="UP000248066"/>
    </source>
</evidence>
<dbReference type="RefSeq" id="WP_110520636.1">
    <property type="nucleotide sequence ID" value="NZ_PDOF01000002.1"/>
</dbReference>
<name>A0A2W0HIR9_9BACI</name>
<protein>
    <recommendedName>
        <fullName evidence="1">Glyoxalase-like domain-containing protein</fullName>
    </recommendedName>
</protein>
<dbReference type="EMBL" id="PDOF01000002">
    <property type="protein sequence ID" value="PYZ96699.1"/>
    <property type="molecule type" value="Genomic_DNA"/>
</dbReference>
<dbReference type="InterPro" id="IPR029068">
    <property type="entry name" value="Glyas_Bleomycin-R_OHBP_Dase"/>
</dbReference>
<evidence type="ECO:0000259" key="1">
    <source>
        <dbReference type="Pfam" id="PF13468"/>
    </source>
</evidence>
<dbReference type="OrthoDB" id="9111355at2"/>
<reference evidence="2 3" key="1">
    <citation type="submission" date="2017-10" db="EMBL/GenBank/DDBJ databases">
        <title>Bacillus sp. nov., a halophilic bacterium isolated from a Yangshapao Lake.</title>
        <authorList>
            <person name="Wang H."/>
        </authorList>
    </citation>
    <scope>NUCLEOTIDE SEQUENCE [LARGE SCALE GENOMIC DNA]</scope>
    <source>
        <strain evidence="2 3">YSP-3</strain>
    </source>
</reference>
<dbReference type="SUPFAM" id="SSF54593">
    <property type="entry name" value="Glyoxalase/Bleomycin resistance protein/Dihydroxybiphenyl dioxygenase"/>
    <property type="match status" value="1"/>
</dbReference>
<accession>A0A2W0HIR9</accession>
<gene>
    <name evidence="2" type="ORF">CR205_13460</name>
</gene>
<proteinExistence type="predicted"/>
<dbReference type="AlphaFoldDB" id="A0A2W0HIR9"/>
<dbReference type="Proteomes" id="UP000248066">
    <property type="component" value="Unassembled WGS sequence"/>
</dbReference>
<dbReference type="Pfam" id="PF13468">
    <property type="entry name" value="Glyoxalase_3"/>
    <property type="match status" value="1"/>
</dbReference>
<comment type="caution">
    <text evidence="2">The sequence shown here is derived from an EMBL/GenBank/DDBJ whole genome shotgun (WGS) entry which is preliminary data.</text>
</comment>
<organism evidence="2 3">
    <name type="scientific">Alteribacter lacisalsi</name>
    <dbReference type="NCBI Taxonomy" id="2045244"/>
    <lineage>
        <taxon>Bacteria</taxon>
        <taxon>Bacillati</taxon>
        <taxon>Bacillota</taxon>
        <taxon>Bacilli</taxon>
        <taxon>Bacillales</taxon>
        <taxon>Bacillaceae</taxon>
        <taxon>Alteribacter</taxon>
    </lineage>
</organism>
<keyword evidence="3" id="KW-1185">Reference proteome</keyword>
<dbReference type="InterPro" id="IPR025870">
    <property type="entry name" value="Glyoxalase-like_dom"/>
</dbReference>
<feature type="domain" description="Glyoxalase-like" evidence="1">
    <location>
        <begin position="6"/>
        <end position="197"/>
    </location>
</feature>
<evidence type="ECO:0000313" key="2">
    <source>
        <dbReference type="EMBL" id="PYZ96699.1"/>
    </source>
</evidence>
<dbReference type="Gene3D" id="3.10.180.10">
    <property type="entry name" value="2,3-Dihydroxybiphenyl 1,2-Dioxygenase, domain 1"/>
    <property type="match status" value="1"/>
</dbReference>